<accession>A0AAN8MP36</accession>
<dbReference type="AlphaFoldDB" id="A0AAN8MP36"/>
<organism evidence="1 2">
    <name type="scientific">Orbilia javanica</name>
    <dbReference type="NCBI Taxonomy" id="47235"/>
    <lineage>
        <taxon>Eukaryota</taxon>
        <taxon>Fungi</taxon>
        <taxon>Dikarya</taxon>
        <taxon>Ascomycota</taxon>
        <taxon>Pezizomycotina</taxon>
        <taxon>Orbiliomycetes</taxon>
        <taxon>Orbiliales</taxon>
        <taxon>Orbiliaceae</taxon>
        <taxon>Orbilia</taxon>
    </lineage>
</organism>
<comment type="caution">
    <text evidence="1">The sequence shown here is derived from an EMBL/GenBank/DDBJ whole genome shotgun (WGS) entry which is preliminary data.</text>
</comment>
<evidence type="ECO:0000313" key="1">
    <source>
        <dbReference type="EMBL" id="KAK6329875.1"/>
    </source>
</evidence>
<dbReference type="EMBL" id="JAVHNR010000012">
    <property type="protein sequence ID" value="KAK6329875.1"/>
    <property type="molecule type" value="Genomic_DNA"/>
</dbReference>
<gene>
    <name evidence="1" type="ORF">TWF718_003304</name>
</gene>
<proteinExistence type="predicted"/>
<keyword evidence="2" id="KW-1185">Reference proteome</keyword>
<dbReference type="Proteomes" id="UP001313282">
    <property type="component" value="Unassembled WGS sequence"/>
</dbReference>
<reference evidence="1 2" key="1">
    <citation type="submission" date="2019-10" db="EMBL/GenBank/DDBJ databases">
        <authorList>
            <person name="Palmer J.M."/>
        </authorList>
    </citation>
    <scope>NUCLEOTIDE SEQUENCE [LARGE SCALE GENOMIC DNA]</scope>
    <source>
        <strain evidence="1 2">TWF718</strain>
    </source>
</reference>
<sequence>MVDLIQTGTGDLHAGRKSIFRSESNPESDVNSPEVVFRISSPQRIYEINREIEAAQEKPKKGFKPKEAVRNFFGGIKKSISKKVSNAKDTVKDTFKSGLEKGLATVMGNPRMHIHGLEDNYEEEKEQDVEVEGDWEDQSNWKDQFGNDQNEHWEDRLARFYGTGSIAGNVRGNSDDDKLRVVEDSWEDMEEGGGYYGDEGVIDPGVIQDNYVEVKIEEKPKSMEIFEVEQGKNSNSKSDSRD</sequence>
<evidence type="ECO:0000313" key="2">
    <source>
        <dbReference type="Proteomes" id="UP001313282"/>
    </source>
</evidence>
<name>A0AAN8MP36_9PEZI</name>
<protein>
    <submittedName>
        <fullName evidence="1">Uncharacterized protein</fullName>
    </submittedName>
</protein>